<proteinExistence type="predicted"/>
<name>A0A6C0AL41_9ZZZZ</name>
<dbReference type="AlphaFoldDB" id="A0A6C0AL41"/>
<evidence type="ECO:0000256" key="1">
    <source>
        <dbReference type="SAM" id="MobiDB-lite"/>
    </source>
</evidence>
<evidence type="ECO:0000256" key="2">
    <source>
        <dbReference type="SAM" id="Phobius"/>
    </source>
</evidence>
<feature type="transmembrane region" description="Helical" evidence="2">
    <location>
        <begin position="340"/>
        <end position="364"/>
    </location>
</feature>
<sequence length="365" mass="40440">MFFFNNNYYEEFTAPKIKIPKIKTPKIKIEAPPKIKIEAPPKIKIEAPPKVAAPSAKKSLGTDYKKFPEGSAQRRFSYDNSLKSGKNPPKVLDNPSKVSKVSDDLNKIDNLDNIKKVDDIPNLGDDAKKLAKSSPEDIKADLPDAQKADFDIEGKKLLDEIKTPEFKSKTFKEKLNSMGDWIKKNPKLAGTIVGVTAVGTAFLAMYIKAQIDTNRINSTDYQITSITSDENDEVIVLYDPQDKFTLKDTIIISETNSVPVIDVSNVELTYVGNGVIKFSGEEITTNGTSGKLQCRTTAEDQFTQSVTDAAKPLTDIPLNITGNVLDKLIPAPLKDFFKNWWWVVLIICILVLSSSSAAIAFVYLK</sequence>
<feature type="region of interest" description="Disordered" evidence="1">
    <location>
        <begin position="40"/>
        <end position="98"/>
    </location>
</feature>
<keyword evidence="2" id="KW-0472">Membrane</keyword>
<protein>
    <submittedName>
        <fullName evidence="3">Uncharacterized protein</fullName>
    </submittedName>
</protein>
<keyword evidence="2" id="KW-0812">Transmembrane</keyword>
<organism evidence="3">
    <name type="scientific">viral metagenome</name>
    <dbReference type="NCBI Taxonomy" id="1070528"/>
    <lineage>
        <taxon>unclassified sequences</taxon>
        <taxon>metagenomes</taxon>
        <taxon>organismal metagenomes</taxon>
    </lineage>
</organism>
<evidence type="ECO:0000313" key="3">
    <source>
        <dbReference type="EMBL" id="QHS80509.1"/>
    </source>
</evidence>
<dbReference type="EMBL" id="MN740714">
    <property type="protein sequence ID" value="QHS80509.1"/>
    <property type="molecule type" value="Genomic_DNA"/>
</dbReference>
<feature type="transmembrane region" description="Helical" evidence="2">
    <location>
        <begin position="188"/>
        <end position="207"/>
    </location>
</feature>
<accession>A0A6C0AL41</accession>
<reference evidence="3" key="1">
    <citation type="journal article" date="2020" name="Nature">
        <title>Giant virus diversity and host interactions through global metagenomics.</title>
        <authorList>
            <person name="Schulz F."/>
            <person name="Roux S."/>
            <person name="Paez-Espino D."/>
            <person name="Jungbluth S."/>
            <person name="Walsh D.A."/>
            <person name="Denef V.J."/>
            <person name="McMahon K.D."/>
            <person name="Konstantinidis K.T."/>
            <person name="Eloe-Fadrosh E.A."/>
            <person name="Kyrpides N.C."/>
            <person name="Woyke T."/>
        </authorList>
    </citation>
    <scope>NUCLEOTIDE SEQUENCE</scope>
    <source>
        <strain evidence="3">GVMAG-S-1091796-13</strain>
    </source>
</reference>
<keyword evidence="2" id="KW-1133">Transmembrane helix</keyword>
<feature type="compositionally biased region" description="Low complexity" evidence="1">
    <location>
        <begin position="48"/>
        <end position="59"/>
    </location>
</feature>